<accession>A0A243GAG2</accession>
<proteinExistence type="predicted"/>
<evidence type="ECO:0000313" key="2">
    <source>
        <dbReference type="Proteomes" id="UP000195030"/>
    </source>
</evidence>
<dbReference type="EMBL" id="NFEL01000052">
    <property type="protein sequence ID" value="OUA04185.1"/>
    <property type="molecule type" value="Genomic_DNA"/>
</dbReference>
<dbReference type="NCBIfam" id="TIGR01637">
    <property type="entry name" value="phage_arpU"/>
    <property type="match status" value="1"/>
</dbReference>
<organism evidence="1 2">
    <name type="scientific">Bacillus thuringiensis subsp. finitimus</name>
    <dbReference type="NCBI Taxonomy" id="29337"/>
    <lineage>
        <taxon>Bacteria</taxon>
        <taxon>Bacillati</taxon>
        <taxon>Bacillota</taxon>
        <taxon>Bacilli</taxon>
        <taxon>Bacillales</taxon>
        <taxon>Bacillaceae</taxon>
        <taxon>Bacillus</taxon>
        <taxon>Bacillus cereus group</taxon>
    </lineage>
</organism>
<dbReference type="Proteomes" id="UP000195030">
    <property type="component" value="Unassembled WGS sequence"/>
</dbReference>
<dbReference type="RefSeq" id="WP_060629654.1">
    <property type="nucleotide sequence ID" value="NZ_NFEL01000052.1"/>
</dbReference>
<evidence type="ECO:0000313" key="1">
    <source>
        <dbReference type="EMBL" id="OUA04185.1"/>
    </source>
</evidence>
<sequence>MEQPILLSIMDKETEKKIQKVVISILKEHRALKVRFGDEIGQQQGGINLFPEICNTKQINQMKYRQVEKALKYSLDEDERNIIEMKYLSDQKLRDNYIYNELLIKKDSYYEKKKNALRLIATALGVI</sequence>
<dbReference type="InterPro" id="IPR006524">
    <property type="entry name" value="ArpU-like"/>
</dbReference>
<comment type="caution">
    <text evidence="1">The sequence shown here is derived from an EMBL/GenBank/DDBJ whole genome shotgun (WGS) entry which is preliminary data.</text>
</comment>
<reference evidence="1 2" key="1">
    <citation type="submission" date="2016-10" db="EMBL/GenBank/DDBJ databases">
        <title>Comparative genomics of Bacillus thuringiensis reveals a path to pathogens against multiple invertebrate hosts.</title>
        <authorList>
            <person name="Zheng J."/>
            <person name="Gao Q."/>
            <person name="Liu H."/>
            <person name="Peng D."/>
            <person name="Ruan L."/>
            <person name="Sun M."/>
        </authorList>
    </citation>
    <scope>NUCLEOTIDE SEQUENCE [LARGE SCALE GENOMIC DNA]</scope>
    <source>
        <strain evidence="1">CTC</strain>
    </source>
</reference>
<name>A0A243GAG2_BACTF</name>
<protein>
    <submittedName>
        <fullName evidence="1">ArpU family transcriptional regulator</fullName>
    </submittedName>
</protein>
<dbReference type="AlphaFoldDB" id="A0A243GAG2"/>
<gene>
    <name evidence="1" type="ORF">BK772_27855</name>
</gene>